<dbReference type="AlphaFoldDB" id="A0A9P8NX33"/>
<dbReference type="RefSeq" id="XP_046058596.1">
    <property type="nucleotide sequence ID" value="XM_046207607.1"/>
</dbReference>
<dbReference type="GeneID" id="70238294"/>
<dbReference type="Proteomes" id="UP000769157">
    <property type="component" value="Unassembled WGS sequence"/>
</dbReference>
<keyword evidence="2" id="KW-1185">Reference proteome</keyword>
<reference evidence="1" key="1">
    <citation type="journal article" date="2021" name="Open Biol.">
        <title>Shared evolutionary footprints suggest mitochondrial oxidative damage underlies multiple complex I losses in fungi.</title>
        <authorList>
            <person name="Schikora-Tamarit M.A."/>
            <person name="Marcet-Houben M."/>
            <person name="Nosek J."/>
            <person name="Gabaldon T."/>
        </authorList>
    </citation>
    <scope>NUCLEOTIDE SEQUENCE</scope>
    <source>
        <strain evidence="1">CBS6075</strain>
    </source>
</reference>
<protein>
    <submittedName>
        <fullName evidence="1">Uncharacterized protein</fullName>
    </submittedName>
</protein>
<organism evidence="1 2">
    <name type="scientific">Ogataea philodendri</name>
    <dbReference type="NCBI Taxonomy" id="1378263"/>
    <lineage>
        <taxon>Eukaryota</taxon>
        <taxon>Fungi</taxon>
        <taxon>Dikarya</taxon>
        <taxon>Ascomycota</taxon>
        <taxon>Saccharomycotina</taxon>
        <taxon>Pichiomycetes</taxon>
        <taxon>Pichiales</taxon>
        <taxon>Pichiaceae</taxon>
        <taxon>Ogataea</taxon>
    </lineage>
</organism>
<sequence length="140" mass="15585">MVTNLMWSLLLSSKIGSESLMSPSSFSHSPSSSAADLGSPVVRKSRRYSITLANRYVIEIGRPTECCSSRCFQSLNDDLRSLSDTSSGSLNWSELYSVSRIDNWATTRPSKLEADGISKILRHWSKRSVSIRHGLPDKMQ</sequence>
<dbReference type="EMBL" id="JAEUBE010000439">
    <property type="protein sequence ID" value="KAH3661483.1"/>
    <property type="molecule type" value="Genomic_DNA"/>
</dbReference>
<proteinExistence type="predicted"/>
<gene>
    <name evidence="1" type="ORF">OGAPHI_006330</name>
</gene>
<reference evidence="1" key="2">
    <citation type="submission" date="2021-01" db="EMBL/GenBank/DDBJ databases">
        <authorList>
            <person name="Schikora-Tamarit M.A."/>
        </authorList>
    </citation>
    <scope>NUCLEOTIDE SEQUENCE</scope>
    <source>
        <strain evidence="1">CBS6075</strain>
    </source>
</reference>
<evidence type="ECO:0000313" key="2">
    <source>
        <dbReference type="Proteomes" id="UP000769157"/>
    </source>
</evidence>
<accession>A0A9P8NX33</accession>
<evidence type="ECO:0000313" key="1">
    <source>
        <dbReference type="EMBL" id="KAH3661483.1"/>
    </source>
</evidence>
<name>A0A9P8NX33_9ASCO</name>
<comment type="caution">
    <text evidence="1">The sequence shown here is derived from an EMBL/GenBank/DDBJ whole genome shotgun (WGS) entry which is preliminary data.</text>
</comment>